<reference evidence="2" key="1">
    <citation type="submission" date="2021-05" db="EMBL/GenBank/DDBJ databases">
        <authorList>
            <person name="Pietrasiak N."/>
            <person name="Ward R."/>
            <person name="Stajich J.E."/>
            <person name="Kurbessoian T."/>
        </authorList>
    </citation>
    <scope>NUCLEOTIDE SEQUENCE</scope>
    <source>
        <strain evidence="2">CPER-KK1</strain>
    </source>
</reference>
<keyword evidence="2" id="KW-0808">Transferase</keyword>
<accession>A0A951PGS5</accession>
<dbReference type="GO" id="GO:0016740">
    <property type="term" value="F:transferase activity"/>
    <property type="evidence" value="ECO:0007669"/>
    <property type="project" value="UniProtKB-KW"/>
</dbReference>
<evidence type="ECO:0000313" key="2">
    <source>
        <dbReference type="EMBL" id="MBW4543082.1"/>
    </source>
</evidence>
<dbReference type="Pfam" id="PF04230">
    <property type="entry name" value="PS_pyruv_trans"/>
    <property type="match status" value="2"/>
</dbReference>
<dbReference type="AlphaFoldDB" id="A0A951PGS5"/>
<feature type="domain" description="Polysaccharide pyruvyl transferase" evidence="1">
    <location>
        <begin position="282"/>
        <end position="340"/>
    </location>
</feature>
<evidence type="ECO:0000313" key="3">
    <source>
        <dbReference type="Proteomes" id="UP000753908"/>
    </source>
</evidence>
<name>A0A951PGS5_9CYAN</name>
<reference evidence="2" key="2">
    <citation type="journal article" date="2022" name="Microbiol. Resour. Announc.">
        <title>Metagenome Sequencing to Explore Phylogenomics of Terrestrial Cyanobacteria.</title>
        <authorList>
            <person name="Ward R.D."/>
            <person name="Stajich J.E."/>
            <person name="Johansen J.R."/>
            <person name="Huntemann M."/>
            <person name="Clum A."/>
            <person name="Foster B."/>
            <person name="Foster B."/>
            <person name="Roux S."/>
            <person name="Palaniappan K."/>
            <person name="Varghese N."/>
            <person name="Mukherjee S."/>
            <person name="Reddy T.B.K."/>
            <person name="Daum C."/>
            <person name="Copeland A."/>
            <person name="Chen I.A."/>
            <person name="Ivanova N.N."/>
            <person name="Kyrpides N.C."/>
            <person name="Shapiro N."/>
            <person name="Eloe-Fadrosh E.A."/>
            <person name="Pietrasiak N."/>
        </authorList>
    </citation>
    <scope>NUCLEOTIDE SEQUENCE</scope>
    <source>
        <strain evidence="2">CPER-KK1</strain>
    </source>
</reference>
<proteinExistence type="predicted"/>
<protein>
    <submittedName>
        <fullName evidence="2">Polysaccharide pyruvyl transferase family protein</fullName>
    </submittedName>
</protein>
<dbReference type="EMBL" id="JAHHIF010000002">
    <property type="protein sequence ID" value="MBW4543082.1"/>
    <property type="molecule type" value="Genomic_DNA"/>
</dbReference>
<dbReference type="Proteomes" id="UP000753908">
    <property type="component" value="Unassembled WGS sequence"/>
</dbReference>
<sequence length="378" mass="43640">MSQNQATPLELSTPEKIRDALHNALGELGAVEQCALLDYPDYFNLGDHLIGLATVFYFTDVLKTKINYIASLNDFSEELMERQVGKAPIILQGGGNLGDIWSHHQKFREQIIAKYRDRPIIIMPQCIYFSCPENLNKAAAIFNAHPNLTLFTRDNYSYELACKHFSNCQVIKAPDMIFQMVGMPFPSFKFNPRSPILYLCRQDSELNPTLSPDALEIPNLVVQDWVDSTNWIYRGRGRFGGLKEWYWNLPGVVLLVREGWQRGGLANPLEWRLRHRWEHSHPYVDKFNAFKNPFPLRFSWSLMHTGVYQLSQSRLVITNRLHGHLLCLLLGIPNILLPNSYYKNESFYKTWTSQIPFSRFVKEPSQVPTAIQELLTSS</sequence>
<feature type="domain" description="Polysaccharide pyruvyl transferase" evidence="1">
    <location>
        <begin position="44"/>
        <end position="180"/>
    </location>
</feature>
<evidence type="ECO:0000259" key="1">
    <source>
        <dbReference type="Pfam" id="PF04230"/>
    </source>
</evidence>
<dbReference type="InterPro" id="IPR007345">
    <property type="entry name" value="Polysacch_pyruvyl_Trfase"/>
</dbReference>
<organism evidence="2 3">
    <name type="scientific">Symplocastrum torsivum CPER-KK1</name>
    <dbReference type="NCBI Taxonomy" id="450513"/>
    <lineage>
        <taxon>Bacteria</taxon>
        <taxon>Bacillati</taxon>
        <taxon>Cyanobacteriota</taxon>
        <taxon>Cyanophyceae</taxon>
        <taxon>Oscillatoriophycideae</taxon>
        <taxon>Oscillatoriales</taxon>
        <taxon>Microcoleaceae</taxon>
        <taxon>Symplocastrum</taxon>
    </lineage>
</organism>
<gene>
    <name evidence="2" type="ORF">KME25_01335</name>
</gene>
<comment type="caution">
    <text evidence="2">The sequence shown here is derived from an EMBL/GenBank/DDBJ whole genome shotgun (WGS) entry which is preliminary data.</text>
</comment>